<dbReference type="SMART" id="SM00942">
    <property type="entry name" value="PriCT_1"/>
    <property type="match status" value="1"/>
</dbReference>
<dbReference type="STRING" id="314232.SKA53_00225"/>
<feature type="domain" description="Primase C-terminal 1" evidence="1">
    <location>
        <begin position="194"/>
        <end position="259"/>
    </location>
</feature>
<dbReference type="HOGENOM" id="CLU_082084_0_0_5"/>
<evidence type="ECO:0008006" key="5">
    <source>
        <dbReference type="Google" id="ProtNLM"/>
    </source>
</evidence>
<dbReference type="EMBL" id="AAMS01000010">
    <property type="protein sequence ID" value="EAQ05355.1"/>
    <property type="molecule type" value="Genomic_DNA"/>
</dbReference>
<dbReference type="SUPFAM" id="SSF56747">
    <property type="entry name" value="Prim-pol domain"/>
    <property type="match status" value="1"/>
</dbReference>
<organism evidence="3 4">
    <name type="scientific">Yoonia vestfoldensis SKA53</name>
    <dbReference type="NCBI Taxonomy" id="314232"/>
    <lineage>
        <taxon>Bacteria</taxon>
        <taxon>Pseudomonadati</taxon>
        <taxon>Pseudomonadota</taxon>
        <taxon>Alphaproteobacteria</taxon>
        <taxon>Rhodobacterales</taxon>
        <taxon>Paracoccaceae</taxon>
        <taxon>Yoonia</taxon>
    </lineage>
</organism>
<dbReference type="InterPro" id="IPR014820">
    <property type="entry name" value="PriCT_1"/>
</dbReference>
<keyword evidence="4" id="KW-1185">Reference proteome</keyword>
<feature type="domain" description="DNA primase/polymerase bifunctional N-terminal" evidence="2">
    <location>
        <begin position="10"/>
        <end position="168"/>
    </location>
</feature>
<name>A3V8Z2_9RHOB</name>
<protein>
    <recommendedName>
        <fullName evidence="5">DNA primase/polymerase bifunctional N-terminal domain-containing protein</fullName>
    </recommendedName>
</protein>
<accession>A3V8Z2</accession>
<comment type="caution">
    <text evidence="3">The sequence shown here is derived from an EMBL/GenBank/DDBJ whole genome shotgun (WGS) entry which is preliminary data.</text>
</comment>
<dbReference type="RefSeq" id="WP_007204006.1">
    <property type="nucleotide sequence ID" value="NZ_CH672414.1"/>
</dbReference>
<dbReference type="OrthoDB" id="9067983at2"/>
<proteinExistence type="predicted"/>
<dbReference type="AlphaFoldDB" id="A3V8Z2"/>
<dbReference type="Pfam" id="PF09250">
    <property type="entry name" value="Prim-Pol"/>
    <property type="match status" value="1"/>
</dbReference>
<evidence type="ECO:0000313" key="3">
    <source>
        <dbReference type="EMBL" id="EAQ05355.1"/>
    </source>
</evidence>
<evidence type="ECO:0000259" key="1">
    <source>
        <dbReference type="SMART" id="SM00942"/>
    </source>
</evidence>
<dbReference type="eggNOG" id="COG5519">
    <property type="taxonomic scope" value="Bacteria"/>
</dbReference>
<evidence type="ECO:0000259" key="2">
    <source>
        <dbReference type="SMART" id="SM00943"/>
    </source>
</evidence>
<gene>
    <name evidence="3" type="ORF">SKA53_00225</name>
</gene>
<dbReference type="InterPro" id="IPR015330">
    <property type="entry name" value="DNA_primase/pol_bifunc_N"/>
</dbReference>
<dbReference type="Proteomes" id="UP000004507">
    <property type="component" value="Unassembled WGS sequence"/>
</dbReference>
<reference evidence="3 4" key="1">
    <citation type="submission" date="2006-01" db="EMBL/GenBank/DDBJ databases">
        <authorList>
            <person name="Hagstrom A."/>
            <person name="Ferriera S."/>
            <person name="Johnson J."/>
            <person name="Kravitz S."/>
            <person name="Halpern A."/>
            <person name="Remington K."/>
            <person name="Beeson K."/>
            <person name="Tran B."/>
            <person name="Rogers Y.-H."/>
            <person name="Friedman R."/>
            <person name="Venter J.C."/>
        </authorList>
    </citation>
    <scope>NUCLEOTIDE SEQUENCE [LARGE SCALE GENOMIC DNA]</scope>
    <source>
        <strain evidence="3 4">SKA53</strain>
    </source>
</reference>
<dbReference type="Pfam" id="PF08708">
    <property type="entry name" value="PriCT_1"/>
    <property type="match status" value="1"/>
</dbReference>
<evidence type="ECO:0000313" key="4">
    <source>
        <dbReference type="Proteomes" id="UP000004507"/>
    </source>
</evidence>
<dbReference type="SMART" id="SM00943">
    <property type="entry name" value="Prim-Pol"/>
    <property type="match status" value="1"/>
</dbReference>
<dbReference type="CDD" id="cd04859">
    <property type="entry name" value="Prim_Pol"/>
    <property type="match status" value="1"/>
</dbReference>
<sequence>MSDMTPLEVALMVAGTTGYRVFPSNQQKKPCVKDPFGRATNDKAGIEELFGNFPNAMTAIPTGPINGVTVVDLDVKGGVNGIETLRGLIDDLPPTMLVRTPSGGIHLYFRTGSEGLPSSVGKLGPGIDIRGSGANAISFGSTSQKGMYRWDHSVSGFTWRPAPMPADLKRLIYAATPSSGTQTTNGYTRSDVGERLTTPIVTGQRNSELASRIGYLLKVYSPQEVHDLAHHMNKTLMTEPLILKEVDEVFCSILKRELRK</sequence>